<evidence type="ECO:0000313" key="1">
    <source>
        <dbReference type="EMBL" id="CAD8898519.1"/>
    </source>
</evidence>
<reference evidence="1" key="1">
    <citation type="submission" date="2021-01" db="EMBL/GenBank/DDBJ databases">
        <authorList>
            <person name="Corre E."/>
            <person name="Pelletier E."/>
            <person name="Niang G."/>
            <person name="Scheremetjew M."/>
            <person name="Finn R."/>
            <person name="Kale V."/>
            <person name="Holt S."/>
            <person name="Cochrane G."/>
            <person name="Meng A."/>
            <person name="Brown T."/>
            <person name="Cohen L."/>
        </authorList>
    </citation>
    <scope>NUCLEOTIDE SEQUENCE</scope>
    <source>
        <strain evidence="1">308</strain>
    </source>
</reference>
<dbReference type="EMBL" id="HBFR01035341">
    <property type="protein sequence ID" value="CAD8898521.1"/>
    <property type="molecule type" value="Transcribed_RNA"/>
</dbReference>
<proteinExistence type="predicted"/>
<dbReference type="EMBL" id="HBFR01035339">
    <property type="protein sequence ID" value="CAD8898519.1"/>
    <property type="molecule type" value="Transcribed_RNA"/>
</dbReference>
<organism evidence="1">
    <name type="scientific">Corethron hystrix</name>
    <dbReference type="NCBI Taxonomy" id="216773"/>
    <lineage>
        <taxon>Eukaryota</taxon>
        <taxon>Sar</taxon>
        <taxon>Stramenopiles</taxon>
        <taxon>Ochrophyta</taxon>
        <taxon>Bacillariophyta</taxon>
        <taxon>Coscinodiscophyceae</taxon>
        <taxon>Corethrophycidae</taxon>
        <taxon>Corethrales</taxon>
        <taxon>Corethraceae</taxon>
        <taxon>Corethron</taxon>
    </lineage>
</organism>
<name>A0A6U5KRX5_9STRA</name>
<accession>A0A6U5KRX5</accession>
<protein>
    <submittedName>
        <fullName evidence="1">Uncharacterized protein</fullName>
    </submittedName>
</protein>
<dbReference type="AlphaFoldDB" id="A0A6U5KRX5"/>
<sequence>MLNARPGEYLSHSYFMIDAKHFSEDHIFINRQHHSECREQICIGNTGRNRMPNPKKLGAKCQTDDDCKSNRCSPNTKTCMCQICRGSGCGDCGKHFQCFEPWYKGLDNRCDRAPKWYGEYCSKNIDCISQNCYIDYDNWTESYCDCTVCSKPGCSGKEECGQYGENASCRVDGREWWPNKCQYHAPTPKPSKPPVRAPRRRNAALCAVSSDCESGACFKTKVQQRSRAKGLCHCNPKRRTNTCADGFYCKNTGAGKKNQCLKKRGPLRGTGSPCKDNSQCASKSCFRTGQQRSLDTTGVCECMSYLNCGAGRKCARSNTNEVNRCEIRRVGEICKTSEMCGSGSCYKRTGANSGKCQCKAGSSKDCDTGFTCRVNNVSRDHTPNVCRRD</sequence>
<gene>
    <name evidence="1" type="ORF">CHYS00102_LOCUS25733</name>
    <name evidence="2" type="ORF">CHYS00102_LOCUS25735</name>
</gene>
<evidence type="ECO:0000313" key="2">
    <source>
        <dbReference type="EMBL" id="CAD8898521.1"/>
    </source>
</evidence>